<comment type="caution">
    <text evidence="2">The sequence shown here is derived from an EMBL/GenBank/DDBJ whole genome shotgun (WGS) entry which is preliminary data.</text>
</comment>
<feature type="domain" description="Peptidase M24" evidence="1">
    <location>
        <begin position="27"/>
        <end position="205"/>
    </location>
</feature>
<organism evidence="2 3">
    <name type="scientific">Saccharothrix mutabilis subsp. mutabilis</name>
    <dbReference type="NCBI Taxonomy" id="66855"/>
    <lineage>
        <taxon>Bacteria</taxon>
        <taxon>Bacillati</taxon>
        <taxon>Actinomycetota</taxon>
        <taxon>Actinomycetes</taxon>
        <taxon>Pseudonocardiales</taxon>
        <taxon>Pseudonocardiaceae</taxon>
        <taxon>Saccharothrix</taxon>
    </lineage>
</organism>
<dbReference type="InterPro" id="IPR036005">
    <property type="entry name" value="Creatinase/aminopeptidase-like"/>
</dbReference>
<dbReference type="SUPFAM" id="SSF55920">
    <property type="entry name" value="Creatinase/aminopeptidase"/>
    <property type="match status" value="1"/>
</dbReference>
<reference evidence="3" key="1">
    <citation type="journal article" date="2019" name="Int. J. Syst. Evol. Microbiol.">
        <title>The Global Catalogue of Microorganisms (GCM) 10K type strain sequencing project: providing services to taxonomists for standard genome sequencing and annotation.</title>
        <authorList>
            <consortium name="The Broad Institute Genomics Platform"/>
            <consortium name="The Broad Institute Genome Sequencing Center for Infectious Disease"/>
            <person name="Wu L."/>
            <person name="Ma J."/>
        </authorList>
    </citation>
    <scope>NUCLEOTIDE SEQUENCE [LARGE SCALE GENOMIC DNA]</scope>
    <source>
        <strain evidence="3">JCM 3380</strain>
    </source>
</reference>
<keyword evidence="3" id="KW-1185">Reference proteome</keyword>
<dbReference type="Proteomes" id="UP001500416">
    <property type="component" value="Unassembled WGS sequence"/>
</dbReference>
<sequence length="290" mass="32034">MGEFVSAINGGVGLARPLDGDVLNRGRAIVADAFRRTLHELRDRDDVTEIAFRDHWHRLVAESGEMTWDGWYSPPLMGMAVLFATAADPSRVHFRTFRDRESFVSDRVLDPEDGIVLGYASNVHRRTGLPGDFATTVYLGRDERVRDHFRRAAEASREILASITPDMTAGRLHAEALAVLDRYGLRGTTHSDTDPDGDNVGHSLPRLSIGPLAGVLRPDQIAALRGDRLFVRRGGDWRLDSVDQFTVEPQVVAPDDPTLPKVMLHYVVTAKDGVAVCDACEDSLRDLAIV</sequence>
<accession>A0ABP3EBW5</accession>
<gene>
    <name evidence="2" type="ORF">GCM10010492_66270</name>
</gene>
<dbReference type="Gene3D" id="3.90.230.10">
    <property type="entry name" value="Creatinase/methionine aminopeptidase superfamily"/>
    <property type="match status" value="1"/>
</dbReference>
<dbReference type="Pfam" id="PF00557">
    <property type="entry name" value="Peptidase_M24"/>
    <property type="match status" value="1"/>
</dbReference>
<evidence type="ECO:0000313" key="2">
    <source>
        <dbReference type="EMBL" id="GAA0256137.1"/>
    </source>
</evidence>
<dbReference type="EMBL" id="BAAABU010000024">
    <property type="protein sequence ID" value="GAA0256137.1"/>
    <property type="molecule type" value="Genomic_DNA"/>
</dbReference>
<dbReference type="InterPro" id="IPR000994">
    <property type="entry name" value="Pept_M24"/>
</dbReference>
<proteinExistence type="predicted"/>
<protein>
    <recommendedName>
        <fullName evidence="1">Peptidase M24 domain-containing protein</fullName>
    </recommendedName>
</protein>
<name>A0ABP3EBW5_9PSEU</name>
<evidence type="ECO:0000259" key="1">
    <source>
        <dbReference type="Pfam" id="PF00557"/>
    </source>
</evidence>
<evidence type="ECO:0000313" key="3">
    <source>
        <dbReference type="Proteomes" id="UP001500416"/>
    </source>
</evidence>